<comment type="caution">
    <text evidence="1">The sequence shown here is derived from an EMBL/GenBank/DDBJ whole genome shotgun (WGS) entry which is preliminary data.</text>
</comment>
<evidence type="ECO:0008006" key="3">
    <source>
        <dbReference type="Google" id="ProtNLM"/>
    </source>
</evidence>
<proteinExistence type="predicted"/>
<sequence>METELQKALKLYLINNPGSERELADKFEVAVSSVKRWLSGETHPLPRMARDIINHLKSKS</sequence>
<accession>A0A1F6NT41</accession>
<evidence type="ECO:0000313" key="2">
    <source>
        <dbReference type="Proteomes" id="UP000177151"/>
    </source>
</evidence>
<organism evidence="1 2">
    <name type="scientific">Candidatus Magasanikbacteria bacterium RIFOXYA1_FULL_40_8</name>
    <dbReference type="NCBI Taxonomy" id="1798694"/>
    <lineage>
        <taxon>Bacteria</taxon>
        <taxon>Candidatus Magasanikiibacteriota</taxon>
    </lineage>
</organism>
<protein>
    <recommendedName>
        <fullName evidence="3">HTH cro/C1-type domain-containing protein</fullName>
    </recommendedName>
</protein>
<dbReference type="Proteomes" id="UP000177151">
    <property type="component" value="Unassembled WGS sequence"/>
</dbReference>
<dbReference type="EMBL" id="MFQP01000056">
    <property type="protein sequence ID" value="OGH87106.1"/>
    <property type="molecule type" value="Genomic_DNA"/>
</dbReference>
<gene>
    <name evidence="1" type="ORF">A2206_01920</name>
</gene>
<reference evidence="1 2" key="1">
    <citation type="journal article" date="2016" name="Nat. Commun.">
        <title>Thousands of microbial genomes shed light on interconnected biogeochemical processes in an aquifer system.</title>
        <authorList>
            <person name="Anantharaman K."/>
            <person name="Brown C.T."/>
            <person name="Hug L.A."/>
            <person name="Sharon I."/>
            <person name="Castelle C.J."/>
            <person name="Probst A.J."/>
            <person name="Thomas B.C."/>
            <person name="Singh A."/>
            <person name="Wilkins M.J."/>
            <person name="Karaoz U."/>
            <person name="Brodie E.L."/>
            <person name="Williams K.H."/>
            <person name="Hubbard S.S."/>
            <person name="Banfield J.F."/>
        </authorList>
    </citation>
    <scope>NUCLEOTIDE SEQUENCE [LARGE SCALE GENOMIC DNA]</scope>
</reference>
<name>A0A1F6NT41_9BACT</name>
<dbReference type="AlphaFoldDB" id="A0A1F6NT41"/>
<evidence type="ECO:0000313" key="1">
    <source>
        <dbReference type="EMBL" id="OGH87106.1"/>
    </source>
</evidence>